<evidence type="ECO:0000313" key="4">
    <source>
        <dbReference type="Proteomes" id="UP000005237"/>
    </source>
</evidence>
<feature type="compositionally biased region" description="Low complexity" evidence="1">
    <location>
        <begin position="462"/>
        <end position="473"/>
    </location>
</feature>
<evidence type="ECO:0000259" key="2">
    <source>
        <dbReference type="SMART" id="SM00382"/>
    </source>
</evidence>
<feature type="compositionally biased region" description="Basic and acidic residues" evidence="1">
    <location>
        <begin position="393"/>
        <end position="407"/>
    </location>
</feature>
<evidence type="ECO:0000256" key="1">
    <source>
        <dbReference type="SAM" id="MobiDB-lite"/>
    </source>
</evidence>
<feature type="domain" description="AAA+ ATPase" evidence="2">
    <location>
        <begin position="790"/>
        <end position="938"/>
    </location>
</feature>
<reference evidence="4" key="1">
    <citation type="submission" date="2010-08" db="EMBL/GenBank/DDBJ databases">
        <authorList>
            <consortium name="Caenorhabditis japonica Sequencing Consortium"/>
            <person name="Wilson R.K."/>
        </authorList>
    </citation>
    <scope>NUCLEOTIDE SEQUENCE [LARGE SCALE GENOMIC DNA]</scope>
    <source>
        <strain evidence="4">DF5081</strain>
    </source>
</reference>
<keyword evidence="4" id="KW-1185">Reference proteome</keyword>
<feature type="region of interest" description="Disordered" evidence="1">
    <location>
        <begin position="449"/>
        <end position="615"/>
    </location>
</feature>
<sequence>MDDAEEPDNLCKTEPVLVVLEKQEKKIRRRSSIGGEILSSFLGAETMSPIEIRPVRPKRLVQLKIAPAPPATVTERAKPIRYSFDLGERVETKSCLKPSNAPILVRKGLAPPLKSITQRTAQKVVNKYRNRSSSGATPVAKRVGQLKFDNICTIRVITPRPNYNPDNLEMPHSDDEEEAKINPNRERLSTVKLRLTPTSEAQLEEMQEKDVFQFHAEMVFGDRDEASNEHPAEPTATSQLDVATKNRAEEQKELKKKSSRRKSLILGAASPLKSPAKIEKPRFEDEIVDQVSEPKRKNRRSLRLQTVQPISASDSESVELLEAEPSQPKKREPLPEPTLEPQPKRNRRKSQGPLQIVESLQQQEEKEEEEKVVEKPKPNRRKSGIVRIQDAPEEPKDPKPQKIHDFFAPKPKKISSDVIEIEMDIDIAPKKSTSSATNIRKRRSTRFFLPPTEDLPVPADSEAVATTEDVVTTSPEQIEDQKTLSVDSEVVRKLEDVQESLKVATRPNSKKKNSRKSEIGTSSNDTPKELKKMAPMFLKSPKAPQRVVEKLKESEVSITPSTSNSPSTTAKIFSLFSPKPKPKATSSEMIDLTSPLPTSSSSSSSELTTTPSEQKRIGVKREERWGDFHPETYQYFTKLPLQTSIFEDATENVLEGEQLQSIFESRHLDPDILKIPTTSEGFGFKMTNSEDLDTIFSATCSKLPEKIEGLAGSCPLTIVPSTMQELNEGAEMEREVREWLRKWKRRVRKDAENELKNDKKSKKKSGRRRRDEDDLDSDEDYKLEDEENQLQNPLVLIGPTGVGKTALIRTLARQENMRIISTGPESDRTGSEIKKKLQEAMRSHRVDQQSHRRMTFFTTYTTPIILDKEYTQSLIVFEHVDVFFESLDRHGVSALLESVNEASVPVIFTTETSEWPRFAGQIELRRDPLEVWMHRKEETTWKYVQKLIYSCRDVFIDDSTMKSLSESVHHDLRALLHQANFYSLSPHQPLPLTSRKSISTGFSIDWEKETSRKPKKCPKNSERLYEIYNEYSQFTNVDGFVDLKALNLESTSDRDENVTLAFEALRGRYSRKEICEDVIPLLIPIDRVEKAKLARSRRHLHHFKTHSDNFPIDGDSLISVVGSLESRPLLLRRRRVLSVIIN</sequence>
<feature type="compositionally biased region" description="Basic and acidic residues" evidence="1">
    <location>
        <begin position="169"/>
        <end position="185"/>
    </location>
</feature>
<evidence type="ECO:0000313" key="3">
    <source>
        <dbReference type="EnsemblMetazoa" id="CJA03024.1"/>
    </source>
</evidence>
<feature type="compositionally biased region" description="Basic residues" evidence="1">
    <location>
        <begin position="759"/>
        <end position="768"/>
    </location>
</feature>
<organism evidence="3 4">
    <name type="scientific">Caenorhabditis japonica</name>
    <dbReference type="NCBI Taxonomy" id="281687"/>
    <lineage>
        <taxon>Eukaryota</taxon>
        <taxon>Metazoa</taxon>
        <taxon>Ecdysozoa</taxon>
        <taxon>Nematoda</taxon>
        <taxon>Chromadorea</taxon>
        <taxon>Rhabditida</taxon>
        <taxon>Rhabditina</taxon>
        <taxon>Rhabditomorpha</taxon>
        <taxon>Rhabditoidea</taxon>
        <taxon>Rhabditidae</taxon>
        <taxon>Peloderinae</taxon>
        <taxon>Caenorhabditis</taxon>
    </lineage>
</organism>
<feature type="compositionally biased region" description="Acidic residues" evidence="1">
    <location>
        <begin position="773"/>
        <end position="784"/>
    </location>
</feature>
<accession>A0A8R1DIN4</accession>
<feature type="compositionally biased region" description="Basic residues" evidence="1">
    <location>
        <begin position="254"/>
        <end position="263"/>
    </location>
</feature>
<feature type="region of interest" description="Disordered" evidence="1">
    <location>
        <begin position="163"/>
        <end position="185"/>
    </location>
</feature>
<feature type="region of interest" description="Disordered" evidence="1">
    <location>
        <begin position="224"/>
        <end position="410"/>
    </location>
</feature>
<dbReference type="Proteomes" id="UP000005237">
    <property type="component" value="Unassembled WGS sequence"/>
</dbReference>
<feature type="compositionally biased region" description="Low complexity" evidence="1">
    <location>
        <begin position="559"/>
        <end position="569"/>
    </location>
</feature>
<dbReference type="InterPro" id="IPR027417">
    <property type="entry name" value="P-loop_NTPase"/>
</dbReference>
<dbReference type="Gene3D" id="3.40.50.300">
    <property type="entry name" value="P-loop containing nucleotide triphosphate hydrolases"/>
    <property type="match status" value="1"/>
</dbReference>
<feature type="compositionally biased region" description="Basic and acidic residues" evidence="1">
    <location>
        <begin position="276"/>
        <end position="285"/>
    </location>
</feature>
<feature type="compositionally biased region" description="Polar residues" evidence="1">
    <location>
        <begin position="303"/>
        <end position="315"/>
    </location>
</feature>
<dbReference type="EnsemblMetazoa" id="CJA03024.1">
    <property type="protein sequence ID" value="CJA03024.1"/>
    <property type="gene ID" value="WBGene00122228"/>
</dbReference>
<feature type="compositionally biased region" description="Low complexity" evidence="1">
    <location>
        <begin position="592"/>
        <end position="612"/>
    </location>
</feature>
<reference evidence="3" key="2">
    <citation type="submission" date="2022-06" db="UniProtKB">
        <authorList>
            <consortium name="EnsemblMetazoa"/>
        </authorList>
    </citation>
    <scope>IDENTIFICATION</scope>
    <source>
        <strain evidence="3">DF5081</strain>
    </source>
</reference>
<protein>
    <submittedName>
        <fullName evidence="3">AAA domain-containing protein</fullName>
    </submittedName>
</protein>
<dbReference type="GO" id="GO:0005634">
    <property type="term" value="C:nucleus"/>
    <property type="evidence" value="ECO:0007669"/>
    <property type="project" value="TreeGrafter"/>
</dbReference>
<name>A0A8R1DIN4_CAEJA</name>
<dbReference type="GO" id="GO:0003677">
    <property type="term" value="F:DNA binding"/>
    <property type="evidence" value="ECO:0007669"/>
    <property type="project" value="TreeGrafter"/>
</dbReference>
<feature type="compositionally biased region" description="Basic and acidic residues" evidence="1">
    <location>
        <begin position="244"/>
        <end position="253"/>
    </location>
</feature>
<dbReference type="SUPFAM" id="SSF52540">
    <property type="entry name" value="P-loop containing nucleoside triphosphate hydrolases"/>
    <property type="match status" value="1"/>
</dbReference>
<dbReference type="PANTHER" id="PTHR23389:SF34">
    <property type="entry name" value="PROTEIN KINASE DOMAIN-CONTAINING PROTEIN"/>
    <property type="match status" value="1"/>
</dbReference>
<proteinExistence type="predicted"/>
<feature type="region of interest" description="Disordered" evidence="1">
    <location>
        <begin position="752"/>
        <end position="784"/>
    </location>
</feature>
<dbReference type="InterPro" id="IPR003593">
    <property type="entry name" value="AAA+_ATPase"/>
</dbReference>
<dbReference type="AlphaFoldDB" id="A0A8R1DIN4"/>
<dbReference type="PANTHER" id="PTHR23389">
    <property type="entry name" value="CHROMOSOME TRANSMISSION FIDELITY FACTOR 18"/>
    <property type="match status" value="1"/>
</dbReference>
<dbReference type="SMART" id="SM00382">
    <property type="entry name" value="AAA"/>
    <property type="match status" value="1"/>
</dbReference>